<feature type="region of interest" description="Disordered" evidence="1">
    <location>
        <begin position="435"/>
        <end position="458"/>
    </location>
</feature>
<evidence type="ECO:0000313" key="3">
    <source>
        <dbReference type="Proteomes" id="UP000031512"/>
    </source>
</evidence>
<comment type="caution">
    <text evidence="2">The sequence shown here is derived from an EMBL/GenBank/DDBJ whole genome shotgun (WGS) entry which is preliminary data.</text>
</comment>
<dbReference type="KEGG" id="beq:BEWA_038780"/>
<dbReference type="GeneID" id="15803204"/>
<dbReference type="STRING" id="1537102.L1LF25"/>
<accession>L1LF25</accession>
<sequence>MTRGRERVLKLEIGKKCGVSGCKCEKSPDNIIATKADDSPSKGYTRHTHKLKGGKPFTLFNVKYNNTLVHAGPHQVPGVLEVAVYYDVEERPFVIEVKKQGGLIDYYTNNNPVTRKDVTNWGDNTSWTQENSLGNPPKSLNERLENLSCQYARSVSLDIFKKITRSAYYCKNKVNIIGHKLSGINDIYEFKQTIQDNKPFKVHSLQYNGKNIEIPIPPDGIKEISTFYWKHNFGKPLVVRVLDRNSKSKYYFNDGRVGLQWHERELPPVTKLEDAVVEHNCTRNRTTTINLSEKVEPYCCTEKCQNKRIKVSRQSSDAFPGFTVYEHISNDGLPLIIGNIIRDNVKQKGIMYPIRYAYKVTVYYQNTCANEPIFMEILYMNDSGQRDYKWYKRVTPNGWNDLSNQIPDTETEIYKSLRENFRTVADLLSKGRCDSSKLGDDTKKFPRKEPEPLNSPEQTFEQAVNQNTKLGLSVPRGPEDEAAEEQKIEEDKQKALTEGKKYIPPDQIKLEDLELNPKKQTYPTTVKQLEAIKKQVEAKELVNTSLLHNLPPMTTASLPPSSGVTIDISQDTNGLEITTYPSGLHEQDIRLEKIEDPHGSGFFKFTHTRIDGNDFMVDQVIHRDSREIADLGHINDLVRRFSVWYWDNDDGLKEPLLVEIEKSSGNFEYHTRKSSTEWYKIAEYHDFPNQLTGEPLEKVLDDLNCQHNGAVTMDLSKHRSKPYCCGKHNPKVGVELRSIKISGSMDIDYRIHSINELQLNLTKIKYYEDPSTVQRKRVKLPILNEPIPGKVSIYLFYCSDKPVLIYIEKSGSKYNKWYKKDLINENNPWKEKNIPDVTPTNIGTNCPKRNQLANILEKLGCCSLDRCNEGPSGRQIIGGSTQIVFVTPTPPQVTIQLGVKPKGENDNPATYNGTESTGNGKQITVKRSDEPTGSDFFKYTHVDSDGVTPFLLKEIQGDDGNTIPGIHAYGENVLSVSAYYWKHETKKNPLIVEIQDDGNYSYYTKNKEKNVWEPYKLKLGSDKEPTKKELDLLNCEINNVVQIDVSRTEGPYCHEDGNYKDGHANKKVKVEKVSGSDTGLINYTAYSHTPANGSFIISSFRKNCKSIILKDLKPELPLKNAKKVTVYFCKGEVNADRASRQPARNPLLIYVPDAKEYKWFKKSYPGNWTVVELSKTPDHDKSYAKILDLLDTLQSTCQPPEVIIDISKRANGGYYYGPNSLGRMIWIEKTEGPSKKGDPPEHYSRYDHKIVGREDSYFTLKQVDYKGNSTGIANGSTTYRVTKVSVYYWTPLDIKPRQSNSRGRPLLVKVTTVEPTSKLKKEEYYENKGDPTNTTWDVVHEDLSQNDHLQKKLELLNCRLNHSIIIDVSKMGNNPQYSTEYDSCDPTGKSLYTGHDEHKMNVCMDEGDTKEINNYKVYKHTLKNPTPNGPFHVVSFKNGYHILNFTGKTPLPVLDVDEVRVYFCKKDPDKPLLIYYNTNGEHNWYKNEEPETPSGKWDTTLTNTYDPKQHDNILGVLNGLPSECKPASDGEKAAIGLEATTISLGTIFGASSGTFAGAGSLTGLGWWAFKRSKGDPWVRQI</sequence>
<protein>
    <submittedName>
        <fullName evidence="2">Uncharacterized protein</fullName>
    </submittedName>
</protein>
<organism evidence="2 3">
    <name type="scientific">Theileria equi strain WA</name>
    <dbReference type="NCBI Taxonomy" id="1537102"/>
    <lineage>
        <taxon>Eukaryota</taxon>
        <taxon>Sar</taxon>
        <taxon>Alveolata</taxon>
        <taxon>Apicomplexa</taxon>
        <taxon>Aconoidasida</taxon>
        <taxon>Piroplasmida</taxon>
        <taxon>Theileriidae</taxon>
        <taxon>Theileria</taxon>
    </lineage>
</organism>
<dbReference type="OrthoDB" id="361062at2759"/>
<feature type="compositionally biased region" description="Polar residues" evidence="1">
    <location>
        <begin position="907"/>
        <end position="921"/>
    </location>
</feature>
<dbReference type="Proteomes" id="UP000031512">
    <property type="component" value="Unassembled WGS sequence"/>
</dbReference>
<evidence type="ECO:0000256" key="1">
    <source>
        <dbReference type="SAM" id="MobiDB-lite"/>
    </source>
</evidence>
<proteinExistence type="predicted"/>
<dbReference type="VEuPathDB" id="PiroplasmaDB:BEWA_038780"/>
<reference evidence="2 3" key="1">
    <citation type="journal article" date="2012" name="BMC Genomics">
        <title>Comparative genomic analysis and phylogenetic position of Theileria equi.</title>
        <authorList>
            <person name="Kappmeyer L.S."/>
            <person name="Thiagarajan M."/>
            <person name="Herndon D.R."/>
            <person name="Ramsay J.D."/>
            <person name="Caler E."/>
            <person name="Djikeng A."/>
            <person name="Gillespie J.J."/>
            <person name="Lau A.O."/>
            <person name="Roalson E.H."/>
            <person name="Silva J.C."/>
            <person name="Silva M.G."/>
            <person name="Suarez C.E."/>
            <person name="Ueti M.W."/>
            <person name="Nene V.M."/>
            <person name="Mealey R.H."/>
            <person name="Knowles D.P."/>
            <person name="Brayton K.A."/>
        </authorList>
    </citation>
    <scope>NUCLEOTIDE SEQUENCE [LARGE SCALE GENOMIC DNA]</scope>
    <source>
        <strain evidence="2 3">WA</strain>
    </source>
</reference>
<keyword evidence="3" id="KW-1185">Reference proteome</keyword>
<evidence type="ECO:0000313" key="2">
    <source>
        <dbReference type="EMBL" id="EKX73840.1"/>
    </source>
</evidence>
<dbReference type="EMBL" id="ACOU01000002">
    <property type="protein sequence ID" value="EKX73840.1"/>
    <property type="molecule type" value="Genomic_DNA"/>
</dbReference>
<gene>
    <name evidence="2" type="ORF">BEWA_038780</name>
</gene>
<dbReference type="eggNOG" id="ENOG502TN0G">
    <property type="taxonomic scope" value="Eukaryota"/>
</dbReference>
<dbReference type="RefSeq" id="XP_004833292.1">
    <property type="nucleotide sequence ID" value="XM_004833235.1"/>
</dbReference>
<feature type="region of interest" description="Disordered" evidence="1">
    <location>
        <begin position="900"/>
        <end position="921"/>
    </location>
</feature>
<feature type="compositionally biased region" description="Basic and acidic residues" evidence="1">
    <location>
        <begin position="435"/>
        <end position="451"/>
    </location>
</feature>
<name>L1LF25_THEEQ</name>